<dbReference type="KEGG" id="cat:CA2559_06925"/>
<name>A3U8A7_CROAH</name>
<reference evidence="1 2" key="1">
    <citation type="journal article" date="2010" name="J. Bacteriol.">
        <title>The complete genome sequence of Croceibacter atlanticus HTCC2559T.</title>
        <authorList>
            <person name="Oh H.M."/>
            <person name="Kang I."/>
            <person name="Ferriera S."/>
            <person name="Giovannoni S.J."/>
            <person name="Cho J.C."/>
        </authorList>
    </citation>
    <scope>NUCLEOTIDE SEQUENCE [LARGE SCALE GENOMIC DNA]</scope>
    <source>
        <strain evidence="2">ATCC BAA-628 / HTCC2559 / KCTC 12090</strain>
    </source>
</reference>
<evidence type="ECO:0000313" key="2">
    <source>
        <dbReference type="Proteomes" id="UP000002297"/>
    </source>
</evidence>
<gene>
    <name evidence="1" type="ordered locus">CA2559_06925</name>
</gene>
<organism evidence="1 2">
    <name type="scientific">Croceibacter atlanticus (strain ATCC BAA-628 / JCM 21780 / CIP 108009 / IAM 15332 / KCTC 12090 / HTCC2559)</name>
    <dbReference type="NCBI Taxonomy" id="216432"/>
    <lineage>
        <taxon>Bacteria</taxon>
        <taxon>Pseudomonadati</taxon>
        <taxon>Bacteroidota</taxon>
        <taxon>Flavobacteriia</taxon>
        <taxon>Flavobacteriales</taxon>
        <taxon>Flavobacteriaceae</taxon>
        <taxon>Croceibacter</taxon>
    </lineage>
</organism>
<proteinExistence type="predicted"/>
<keyword evidence="2" id="KW-1185">Reference proteome</keyword>
<evidence type="ECO:0000313" key="1">
    <source>
        <dbReference type="EMBL" id="EAP88474.1"/>
    </source>
</evidence>
<dbReference type="Proteomes" id="UP000002297">
    <property type="component" value="Chromosome"/>
</dbReference>
<dbReference type="HOGENOM" id="CLU_3268809_0_0_10"/>
<sequence length="41" mass="4605">MPPLPRTVLVALFYAIEFTNLVNTSLCFSKSKFGDKDARTI</sequence>
<accession>A3U8A7</accession>
<dbReference type="EMBL" id="CP002046">
    <property type="protein sequence ID" value="EAP88474.1"/>
    <property type="molecule type" value="Genomic_DNA"/>
</dbReference>
<protein>
    <submittedName>
        <fullName evidence="1">Uncharacterized protein</fullName>
    </submittedName>
</protein>
<dbReference type="AlphaFoldDB" id="A3U8A7"/>